<dbReference type="PANTHER" id="PTHR45833:SF1">
    <property type="entry name" value="METHIONINE SYNTHASE"/>
    <property type="match status" value="1"/>
</dbReference>
<feature type="domain" description="Hcy-binding" evidence="9">
    <location>
        <begin position="2"/>
        <end position="291"/>
    </location>
</feature>
<dbReference type="GO" id="GO:0008270">
    <property type="term" value="F:zinc ion binding"/>
    <property type="evidence" value="ECO:0007669"/>
    <property type="project" value="InterPro"/>
</dbReference>
<dbReference type="SUPFAM" id="SSF82282">
    <property type="entry name" value="Homocysteine S-methyltransferase"/>
    <property type="match status" value="1"/>
</dbReference>
<organism evidence="10 11">
    <name type="scientific">candidate division TA06 bacterium DG_26</name>
    <dbReference type="NCBI Taxonomy" id="1703771"/>
    <lineage>
        <taxon>Bacteria</taxon>
        <taxon>Bacteria division TA06</taxon>
    </lineage>
</organism>
<evidence type="ECO:0000256" key="3">
    <source>
        <dbReference type="ARBA" id="ARBA00022679"/>
    </source>
</evidence>
<dbReference type="GO" id="GO:0050667">
    <property type="term" value="P:homocysteine metabolic process"/>
    <property type="evidence" value="ECO:0007669"/>
    <property type="project" value="TreeGrafter"/>
</dbReference>
<reference evidence="10 11" key="1">
    <citation type="journal article" date="2015" name="Microbiome">
        <title>Genomic resolution of linkages in carbon, nitrogen, and sulfur cycling among widespread estuary sediment bacteria.</title>
        <authorList>
            <person name="Baker B.J."/>
            <person name="Lazar C.S."/>
            <person name="Teske A.P."/>
            <person name="Dick G.J."/>
        </authorList>
    </citation>
    <scope>NUCLEOTIDE SEQUENCE [LARGE SCALE GENOMIC DNA]</scope>
    <source>
        <strain evidence="10">DG_26</strain>
    </source>
</reference>
<dbReference type="Pfam" id="PF02574">
    <property type="entry name" value="S-methyl_trans"/>
    <property type="match status" value="1"/>
</dbReference>
<evidence type="ECO:0000256" key="8">
    <source>
        <dbReference type="PROSITE-ProRule" id="PRU00333"/>
    </source>
</evidence>
<evidence type="ECO:0000256" key="5">
    <source>
        <dbReference type="ARBA" id="ARBA00022723"/>
    </source>
</evidence>
<proteinExistence type="inferred from homology"/>
<dbReference type="InterPro" id="IPR003726">
    <property type="entry name" value="HCY_dom"/>
</dbReference>
<accession>A0A0S7WIH3</accession>
<dbReference type="PATRIC" id="fig|1703771.3.peg.1329"/>
<keyword evidence="5 7" id="KW-0479">Metal-binding</keyword>
<gene>
    <name evidence="10" type="ORF">AMJ40_04295</name>
</gene>
<dbReference type="GO" id="GO:0005829">
    <property type="term" value="C:cytosol"/>
    <property type="evidence" value="ECO:0007669"/>
    <property type="project" value="TreeGrafter"/>
</dbReference>
<comment type="caution">
    <text evidence="10">The sequence shown here is derived from an EMBL/GenBank/DDBJ whole genome shotgun (WGS) entry which is preliminary data.</text>
</comment>
<evidence type="ECO:0000259" key="9">
    <source>
        <dbReference type="PROSITE" id="PS50970"/>
    </source>
</evidence>
<keyword evidence="2 8" id="KW-0489">Methyltransferase</keyword>
<dbReference type="EMBL" id="LIZT01000034">
    <property type="protein sequence ID" value="KPJ49975.1"/>
    <property type="molecule type" value="Genomic_DNA"/>
</dbReference>
<dbReference type="GO" id="GO:0032259">
    <property type="term" value="P:methylation"/>
    <property type="evidence" value="ECO:0007669"/>
    <property type="project" value="UniProtKB-KW"/>
</dbReference>
<evidence type="ECO:0000256" key="7">
    <source>
        <dbReference type="PIRSR" id="PIRSR037505-2"/>
    </source>
</evidence>
<dbReference type="GO" id="GO:0008705">
    <property type="term" value="F:methionine synthase activity"/>
    <property type="evidence" value="ECO:0007669"/>
    <property type="project" value="TreeGrafter"/>
</dbReference>
<keyword evidence="6" id="KW-0170">Cobalt</keyword>
<comment type="similarity">
    <text evidence="1">Belongs to the vitamin-B12 dependent methionine synthase family.</text>
</comment>
<comment type="cofactor">
    <cofactor evidence="7">
        <name>Zn(2+)</name>
        <dbReference type="ChEBI" id="CHEBI:29105"/>
    </cofactor>
    <text evidence="7">Binds 1 zinc ion per subunit.</text>
</comment>
<name>A0A0S7WIH3_UNCT6</name>
<evidence type="ECO:0000256" key="6">
    <source>
        <dbReference type="ARBA" id="ARBA00023285"/>
    </source>
</evidence>
<dbReference type="Proteomes" id="UP000051124">
    <property type="component" value="Unassembled WGS sequence"/>
</dbReference>
<dbReference type="PIRSF" id="PIRSF037505">
    <property type="entry name" value="Betaine_HMT"/>
    <property type="match status" value="1"/>
</dbReference>
<protein>
    <recommendedName>
        <fullName evidence="9">Hcy-binding domain-containing protein</fullName>
    </recommendedName>
</protein>
<dbReference type="GO" id="GO:0046653">
    <property type="term" value="P:tetrahydrofolate metabolic process"/>
    <property type="evidence" value="ECO:0007669"/>
    <property type="project" value="TreeGrafter"/>
</dbReference>
<feature type="binding site" evidence="7 8">
    <location>
        <position position="277"/>
    </location>
    <ligand>
        <name>Zn(2+)</name>
        <dbReference type="ChEBI" id="CHEBI:29105"/>
    </ligand>
</feature>
<feature type="binding site" evidence="7 8">
    <location>
        <position position="276"/>
    </location>
    <ligand>
        <name>Zn(2+)</name>
        <dbReference type="ChEBI" id="CHEBI:29105"/>
    </ligand>
</feature>
<evidence type="ECO:0000256" key="2">
    <source>
        <dbReference type="ARBA" id="ARBA00022603"/>
    </source>
</evidence>
<dbReference type="InterPro" id="IPR017226">
    <property type="entry name" value="BHMT-like"/>
</dbReference>
<keyword evidence="3 8" id="KW-0808">Transferase</keyword>
<dbReference type="InterPro" id="IPR036589">
    <property type="entry name" value="HCY_dom_sf"/>
</dbReference>
<dbReference type="AlphaFoldDB" id="A0A0S7WIH3"/>
<evidence type="ECO:0000313" key="10">
    <source>
        <dbReference type="EMBL" id="KPJ49975.1"/>
    </source>
</evidence>
<keyword evidence="4" id="KW-0949">S-adenosyl-L-methionine</keyword>
<dbReference type="PANTHER" id="PTHR45833">
    <property type="entry name" value="METHIONINE SYNTHASE"/>
    <property type="match status" value="1"/>
</dbReference>
<evidence type="ECO:0000256" key="4">
    <source>
        <dbReference type="ARBA" id="ARBA00022691"/>
    </source>
</evidence>
<sequence length="300" mass="32381">MENLLERLQKGDILVGDGAMGTILIERGLRPGEAPESLNLTRPEVAEEVSRLYLEAGAQIVQTNTFGGSPLKLSFYSLEDRTEEINRNAVLAARSAVDDRAYISASCGPSGRLLKPYGDTEPDDLYRSFRRQMRVLIDAGVDMVCVETMTDLTEATLAVKAAKDVSSSIPVAATMTFEATPRGFYTVMGVSVAEAAEGLECAGADIIGSNCGNGIENMIRIARELKEQTESLLMIQSNAGIPQFLGNRPVYPETPEFMAERAKELVSIGVSIIGGCCGTTPAHIREIRQAVDSVRQKSDN</sequence>
<evidence type="ECO:0000256" key="1">
    <source>
        <dbReference type="ARBA" id="ARBA00010398"/>
    </source>
</evidence>
<feature type="binding site" evidence="7 8">
    <location>
        <position position="211"/>
    </location>
    <ligand>
        <name>Zn(2+)</name>
        <dbReference type="ChEBI" id="CHEBI:29105"/>
    </ligand>
</feature>
<dbReference type="PROSITE" id="PS50970">
    <property type="entry name" value="HCY"/>
    <property type="match status" value="1"/>
</dbReference>
<keyword evidence="7 8" id="KW-0862">Zinc</keyword>
<dbReference type="Gene3D" id="3.20.20.330">
    <property type="entry name" value="Homocysteine-binding-like domain"/>
    <property type="match status" value="1"/>
</dbReference>
<dbReference type="InterPro" id="IPR050554">
    <property type="entry name" value="Met_Synthase/Corrinoid"/>
</dbReference>
<evidence type="ECO:0000313" key="11">
    <source>
        <dbReference type="Proteomes" id="UP000051124"/>
    </source>
</evidence>